<feature type="domain" description="Plastocyanin-like" evidence="5">
    <location>
        <begin position="70"/>
        <end position="181"/>
    </location>
</feature>
<dbReference type="InterPro" id="IPR006311">
    <property type="entry name" value="TAT_signal"/>
</dbReference>
<feature type="domain" description="Plastocyanin-like" evidence="3">
    <location>
        <begin position="211"/>
        <end position="296"/>
    </location>
</feature>
<dbReference type="CDD" id="cd13900">
    <property type="entry name" value="CuRO_3_Tth-MCO_like"/>
    <property type="match status" value="1"/>
</dbReference>
<dbReference type="EMBL" id="QZVT01000010">
    <property type="protein sequence ID" value="RJT76912.1"/>
    <property type="molecule type" value="Genomic_DNA"/>
</dbReference>
<evidence type="ECO:0000259" key="5">
    <source>
        <dbReference type="Pfam" id="PF07732"/>
    </source>
</evidence>
<dbReference type="InterPro" id="IPR045087">
    <property type="entry name" value="Cu-oxidase_fam"/>
</dbReference>
<dbReference type="PROSITE" id="PS51318">
    <property type="entry name" value="TAT"/>
    <property type="match status" value="1"/>
</dbReference>
<accession>A0A3A5LY48</accession>
<proteinExistence type="predicted"/>
<dbReference type="GO" id="GO:0005507">
    <property type="term" value="F:copper ion binding"/>
    <property type="evidence" value="ECO:0007669"/>
    <property type="project" value="InterPro"/>
</dbReference>
<evidence type="ECO:0000313" key="6">
    <source>
        <dbReference type="EMBL" id="RJT76912.1"/>
    </source>
</evidence>
<evidence type="ECO:0000256" key="2">
    <source>
        <dbReference type="ARBA" id="ARBA00023002"/>
    </source>
</evidence>
<dbReference type="AlphaFoldDB" id="A0A3A5LY48"/>
<dbReference type="Gene3D" id="2.60.40.420">
    <property type="entry name" value="Cupredoxins - blue copper proteins"/>
    <property type="match status" value="3"/>
</dbReference>
<evidence type="ECO:0000259" key="3">
    <source>
        <dbReference type="Pfam" id="PF00394"/>
    </source>
</evidence>
<dbReference type="CDD" id="cd13853">
    <property type="entry name" value="CuRO_1_Tth-MCO_like"/>
    <property type="match status" value="1"/>
</dbReference>
<dbReference type="Pfam" id="PF07732">
    <property type="entry name" value="Cu-oxidase_3"/>
    <property type="match status" value="1"/>
</dbReference>
<dbReference type="PANTHER" id="PTHR11709">
    <property type="entry name" value="MULTI-COPPER OXIDASE"/>
    <property type="match status" value="1"/>
</dbReference>
<dbReference type="GO" id="GO:0016491">
    <property type="term" value="F:oxidoreductase activity"/>
    <property type="evidence" value="ECO:0007669"/>
    <property type="project" value="UniProtKB-KW"/>
</dbReference>
<evidence type="ECO:0000256" key="1">
    <source>
        <dbReference type="ARBA" id="ARBA00022723"/>
    </source>
</evidence>
<protein>
    <submittedName>
        <fullName evidence="6">Multicopper oxidase family protein</fullName>
    </submittedName>
</protein>
<dbReference type="InterPro" id="IPR011706">
    <property type="entry name" value="Cu-oxidase_C"/>
</dbReference>
<reference evidence="6 7" key="1">
    <citation type="submission" date="2018-09" db="EMBL/GenBank/DDBJ databases">
        <title>Novel species of Arthrobacter.</title>
        <authorList>
            <person name="Liu Q."/>
            <person name="Xin Y.-H."/>
        </authorList>
    </citation>
    <scope>NUCLEOTIDE SEQUENCE [LARGE SCALE GENOMIC DNA]</scope>
    <source>
        <strain evidence="6 7">Hz2</strain>
    </source>
</reference>
<feature type="domain" description="Plastocyanin-like" evidence="4">
    <location>
        <begin position="397"/>
        <end position="500"/>
    </location>
</feature>
<comment type="caution">
    <text evidence="6">The sequence shown here is derived from an EMBL/GenBank/DDBJ whole genome shotgun (WGS) entry which is preliminary data.</text>
</comment>
<dbReference type="RefSeq" id="WP_120150002.1">
    <property type="nucleotide sequence ID" value="NZ_QZVT01000010.1"/>
</dbReference>
<dbReference type="InterPro" id="IPR011707">
    <property type="entry name" value="Cu-oxidase-like_N"/>
</dbReference>
<sequence>MSPLTRRQLLTLGAAGAGATALGGTGLWWTTTGDSGYTGGGGGDLIQPQVLASRDRLLELDLTAAPTQIRVGGRDASLYAFNGSLPGPTLRVAPGDTIRVRMRNQLQDPTNLHVHGLHVSPEGNSDNPFVSIAPGESFDYAFDLPADHPAGTYWYHPHHHGNAADQVAAGLYGAIIVEDPEPIPVARERVMVVSDLTLDTSGNLPGATSMQQMMGREGDMVLVNGQLRPQITASPGERERWRIVNACPSRYLRLQMEGQQFRVFSRDLGRLPVPEETTEVVIAPGNRVELLIETTEGSSALITTPVNRGGMMGGMSGNRSDNGSGNDGAIELLTLEVSGDPAPTQEAVPGGPALRDLRGEPVAGRHTLDFAMGMGGAMGGGGTTMGGGGSAQNDSMAFTINDRKFDAERVDTSVRAGKVEEWTLVNSSPMDHPVHLHVWPMQIVQDGDRDLTEPRWQDVVNVPARSRVKVLIAFDDFPGKTVYHCHILDHEDQGMMGTVNAR</sequence>
<organism evidence="6 7">
    <name type="scientific">Arthrobacter cheniae</name>
    <dbReference type="NCBI Taxonomy" id="1258888"/>
    <lineage>
        <taxon>Bacteria</taxon>
        <taxon>Bacillati</taxon>
        <taxon>Actinomycetota</taxon>
        <taxon>Actinomycetes</taxon>
        <taxon>Micrococcales</taxon>
        <taxon>Micrococcaceae</taxon>
        <taxon>Arthrobacter</taxon>
    </lineage>
</organism>
<keyword evidence="7" id="KW-1185">Reference proteome</keyword>
<gene>
    <name evidence="6" type="ORF">D6T63_15705</name>
</gene>
<evidence type="ECO:0000259" key="4">
    <source>
        <dbReference type="Pfam" id="PF07731"/>
    </source>
</evidence>
<dbReference type="InterPro" id="IPR008972">
    <property type="entry name" value="Cupredoxin"/>
</dbReference>
<dbReference type="InterPro" id="IPR001117">
    <property type="entry name" value="Cu-oxidase_2nd"/>
</dbReference>
<dbReference type="Pfam" id="PF00394">
    <property type="entry name" value="Cu-oxidase"/>
    <property type="match status" value="1"/>
</dbReference>
<dbReference type="PROSITE" id="PS00080">
    <property type="entry name" value="MULTICOPPER_OXIDASE2"/>
    <property type="match status" value="1"/>
</dbReference>
<dbReference type="Pfam" id="PF07731">
    <property type="entry name" value="Cu-oxidase_2"/>
    <property type="match status" value="1"/>
</dbReference>
<keyword evidence="2" id="KW-0560">Oxidoreductase</keyword>
<evidence type="ECO:0000313" key="7">
    <source>
        <dbReference type="Proteomes" id="UP000272560"/>
    </source>
</evidence>
<dbReference type="CDD" id="cd13881">
    <property type="entry name" value="CuRO_2_McoC_like"/>
    <property type="match status" value="1"/>
</dbReference>
<dbReference type="InterPro" id="IPR002355">
    <property type="entry name" value="Cu_oxidase_Cu_BS"/>
</dbReference>
<dbReference type="SUPFAM" id="SSF49503">
    <property type="entry name" value="Cupredoxins"/>
    <property type="match status" value="3"/>
</dbReference>
<dbReference type="Proteomes" id="UP000272560">
    <property type="component" value="Unassembled WGS sequence"/>
</dbReference>
<dbReference type="PANTHER" id="PTHR11709:SF2">
    <property type="entry name" value="MULTICOPPER OXIDASE LPR1"/>
    <property type="match status" value="1"/>
</dbReference>
<keyword evidence="1" id="KW-0479">Metal-binding</keyword>
<dbReference type="OrthoDB" id="345021at2"/>
<name>A0A3A5LY48_9MICC</name>